<keyword evidence="2" id="KW-0677">Repeat</keyword>
<reference evidence="4" key="1">
    <citation type="submission" date="2013-10" db="EMBL/GenBank/DDBJ databases">
        <title>Genomic analysis of the causative agents of coccidiosis in chickens.</title>
        <authorList>
            <person name="Reid A.J."/>
            <person name="Blake D."/>
            <person name="Billington K."/>
            <person name="Browne H."/>
            <person name="Dunn M."/>
            <person name="Hung S."/>
            <person name="Kawahara F."/>
            <person name="Miranda-Saavedra D."/>
            <person name="Mourier T."/>
            <person name="Nagra H."/>
            <person name="Otto T.D."/>
            <person name="Rawlings N."/>
            <person name="Sanchez A."/>
            <person name="Sanders M."/>
            <person name="Subramaniam C."/>
            <person name="Tay Y."/>
            <person name="Dear P."/>
            <person name="Doerig C."/>
            <person name="Gruber A."/>
            <person name="Parkinson J."/>
            <person name="Shirley M."/>
            <person name="Wan K.L."/>
            <person name="Berriman M."/>
            <person name="Tomley F."/>
            <person name="Pain A."/>
        </authorList>
    </citation>
    <scope>NUCLEOTIDE SEQUENCE</scope>
    <source>
        <strain evidence="4">Houghton</strain>
    </source>
</reference>
<dbReference type="GeneID" id="25271650"/>
<keyword evidence="1" id="KW-0880">Kelch repeat</keyword>
<evidence type="ECO:0000256" key="1">
    <source>
        <dbReference type="ARBA" id="ARBA00022441"/>
    </source>
</evidence>
<dbReference type="VEuPathDB" id="ToxoDB:EAH_00035800"/>
<evidence type="ECO:0000313" key="5">
    <source>
        <dbReference type="Proteomes" id="UP000018050"/>
    </source>
</evidence>
<proteinExistence type="predicted"/>
<sequence length="286" mass="30656">MSAMNHIILIFLLFSPTIRALEFSLVSEASRLGPLDVCSDELYAFHTSTSSWEFLHVRGDAPSARGGASLNAVRGSLVLFGGESSDGTYNDIYKFEPRSGHAAASDGEKIYIFGGYNECRRWGDLPLSSTADVLEFSLCLAQLQASIPVTCEAALRNGSDVSSLRCRDQCDVWKLDAQTYTWTLLSAGDPKFAPRERHGAVILKVRPATVAAEAIELDTFAFFSLIFSTRHSPAVGEESVRAEARVLLALAFAVLAGLPTIVGRSAAALMGLIKANAKAMAVCSGV</sequence>
<keyword evidence="3" id="KW-0732">Signal</keyword>
<organism evidence="4 5">
    <name type="scientific">Eimeria acervulina</name>
    <name type="common">Coccidian parasite</name>
    <dbReference type="NCBI Taxonomy" id="5801"/>
    <lineage>
        <taxon>Eukaryota</taxon>
        <taxon>Sar</taxon>
        <taxon>Alveolata</taxon>
        <taxon>Apicomplexa</taxon>
        <taxon>Conoidasida</taxon>
        <taxon>Coccidia</taxon>
        <taxon>Eucoccidiorida</taxon>
        <taxon>Eimeriorina</taxon>
        <taxon>Eimeriidae</taxon>
        <taxon>Eimeria</taxon>
    </lineage>
</organism>
<dbReference type="RefSeq" id="XP_013247551.1">
    <property type="nucleotide sequence ID" value="XM_013392097.1"/>
</dbReference>
<name>U6GXP1_EIMAC</name>
<reference evidence="4" key="2">
    <citation type="submission" date="2013-10" db="EMBL/GenBank/DDBJ databases">
        <authorList>
            <person name="Aslett M."/>
        </authorList>
    </citation>
    <scope>NUCLEOTIDE SEQUENCE</scope>
    <source>
        <strain evidence="4">Houghton</strain>
    </source>
</reference>
<evidence type="ECO:0000313" key="4">
    <source>
        <dbReference type="EMBL" id="CDI83314.1"/>
    </source>
</evidence>
<gene>
    <name evidence="4" type="ORF">EAH_00035800</name>
</gene>
<dbReference type="AlphaFoldDB" id="U6GXP1"/>
<feature type="chain" id="PRO_5004670245" evidence="3">
    <location>
        <begin position="21"/>
        <end position="286"/>
    </location>
</feature>
<evidence type="ECO:0000256" key="3">
    <source>
        <dbReference type="SAM" id="SignalP"/>
    </source>
</evidence>
<dbReference type="SUPFAM" id="SSF117281">
    <property type="entry name" value="Kelch motif"/>
    <property type="match status" value="1"/>
</dbReference>
<keyword evidence="5" id="KW-1185">Reference proteome</keyword>
<evidence type="ECO:0000256" key="2">
    <source>
        <dbReference type="ARBA" id="ARBA00022737"/>
    </source>
</evidence>
<accession>U6GXP1</accession>
<dbReference type="PANTHER" id="PTHR46093:SF18">
    <property type="entry name" value="FIBRONECTIN TYPE-III DOMAIN-CONTAINING PROTEIN"/>
    <property type="match status" value="1"/>
</dbReference>
<protein>
    <submittedName>
        <fullName evidence="4">Chromosome III, complete sequence, related</fullName>
    </submittedName>
</protein>
<dbReference type="Proteomes" id="UP000018050">
    <property type="component" value="Unassembled WGS sequence"/>
</dbReference>
<dbReference type="EMBL" id="HG673394">
    <property type="protein sequence ID" value="CDI83314.1"/>
    <property type="molecule type" value="Genomic_DNA"/>
</dbReference>
<dbReference type="InterPro" id="IPR015915">
    <property type="entry name" value="Kelch-typ_b-propeller"/>
</dbReference>
<dbReference type="PANTHER" id="PTHR46093">
    <property type="entry name" value="ACYL-COA-BINDING DOMAIN-CONTAINING PROTEIN 5"/>
    <property type="match status" value="1"/>
</dbReference>
<dbReference type="InterPro" id="IPR006652">
    <property type="entry name" value="Kelch_1"/>
</dbReference>
<feature type="signal peptide" evidence="3">
    <location>
        <begin position="1"/>
        <end position="20"/>
    </location>
</feature>
<dbReference type="Gene3D" id="2.120.10.80">
    <property type="entry name" value="Kelch-type beta propeller"/>
    <property type="match status" value="1"/>
</dbReference>
<dbReference type="OrthoDB" id="10251809at2759"/>
<dbReference type="Pfam" id="PF01344">
    <property type="entry name" value="Kelch_1"/>
    <property type="match status" value="1"/>
</dbReference>